<dbReference type="AlphaFoldDB" id="A0A6J4S015"/>
<evidence type="ECO:0000313" key="1">
    <source>
        <dbReference type="EMBL" id="CAA9479991.1"/>
    </source>
</evidence>
<name>A0A6J4S015_9ACTN</name>
<proteinExistence type="predicted"/>
<dbReference type="EMBL" id="CADCVO010000168">
    <property type="protein sequence ID" value="CAA9479991.1"/>
    <property type="molecule type" value="Genomic_DNA"/>
</dbReference>
<dbReference type="Gene3D" id="3.40.50.880">
    <property type="match status" value="1"/>
</dbReference>
<dbReference type="InterPro" id="IPR044668">
    <property type="entry name" value="PuuD-like"/>
</dbReference>
<keyword evidence="1" id="KW-0315">Glutamine amidotransferase</keyword>
<dbReference type="GO" id="GO:0006598">
    <property type="term" value="P:polyamine catabolic process"/>
    <property type="evidence" value="ECO:0007669"/>
    <property type="project" value="TreeGrafter"/>
</dbReference>
<accession>A0A6J4S015</accession>
<sequence>MARPVIGLTAQVEQVSFGAWNERSSFVPVSYSEAVQRAGGVALVLPPDPSAGEDPSPWLDLLDGLVLTGGADVDPAAYGAEPHPMTRNTVPARDAFELALTRGALERELPLLGVCRGMQVLNVALGGTLIQHLPDVVGHEHHRRSLGTFDGNDHDVRLVPGSLAARAVGEERHPTKSHHHQAVECLGSGLVVTGHAVEDELPEAVELPGRWVLGVQWHPEADETSRVIGSLVQAAQAGGTSIRSRSARGIPGAAVEAS</sequence>
<protein>
    <submittedName>
        <fullName evidence="1">COG2071: predicted glutamine amidotransferases in hypothetical Actinobacterial gene cluster</fullName>
    </submittedName>
</protein>
<dbReference type="SUPFAM" id="SSF52317">
    <property type="entry name" value="Class I glutamine amidotransferase-like"/>
    <property type="match status" value="1"/>
</dbReference>
<dbReference type="PROSITE" id="PS51273">
    <property type="entry name" value="GATASE_TYPE_1"/>
    <property type="match status" value="1"/>
</dbReference>
<dbReference type="GO" id="GO:0005829">
    <property type="term" value="C:cytosol"/>
    <property type="evidence" value="ECO:0007669"/>
    <property type="project" value="TreeGrafter"/>
</dbReference>
<dbReference type="InterPro" id="IPR029062">
    <property type="entry name" value="Class_I_gatase-like"/>
</dbReference>
<dbReference type="GO" id="GO:0033969">
    <property type="term" value="F:gamma-glutamyl-gamma-aminobutyrate hydrolase activity"/>
    <property type="evidence" value="ECO:0007669"/>
    <property type="project" value="TreeGrafter"/>
</dbReference>
<gene>
    <name evidence="1" type="ORF">AVDCRST_MAG13-1090</name>
</gene>
<organism evidence="1">
    <name type="scientific">uncultured Solirubrobacteraceae bacterium</name>
    <dbReference type="NCBI Taxonomy" id="1162706"/>
    <lineage>
        <taxon>Bacteria</taxon>
        <taxon>Bacillati</taxon>
        <taxon>Actinomycetota</taxon>
        <taxon>Thermoleophilia</taxon>
        <taxon>Solirubrobacterales</taxon>
        <taxon>Solirubrobacteraceae</taxon>
        <taxon>environmental samples</taxon>
    </lineage>
</organism>
<keyword evidence="1" id="KW-0808">Transferase</keyword>
<dbReference type="PANTHER" id="PTHR43235:SF1">
    <property type="entry name" value="GLUTAMINE AMIDOTRANSFERASE PB2B2.05-RELATED"/>
    <property type="match status" value="1"/>
</dbReference>
<dbReference type="Pfam" id="PF07722">
    <property type="entry name" value="Peptidase_C26"/>
    <property type="match status" value="1"/>
</dbReference>
<dbReference type="GO" id="GO:0016740">
    <property type="term" value="F:transferase activity"/>
    <property type="evidence" value="ECO:0007669"/>
    <property type="project" value="UniProtKB-KW"/>
</dbReference>
<reference evidence="1" key="1">
    <citation type="submission" date="2020-02" db="EMBL/GenBank/DDBJ databases">
        <authorList>
            <person name="Meier V. D."/>
        </authorList>
    </citation>
    <scope>NUCLEOTIDE SEQUENCE</scope>
    <source>
        <strain evidence="1">AVDCRST_MAG13</strain>
    </source>
</reference>
<dbReference type="CDD" id="cd01745">
    <property type="entry name" value="GATase1_2"/>
    <property type="match status" value="1"/>
</dbReference>
<dbReference type="InterPro" id="IPR011697">
    <property type="entry name" value="Peptidase_C26"/>
</dbReference>
<dbReference type="PANTHER" id="PTHR43235">
    <property type="entry name" value="GLUTAMINE AMIDOTRANSFERASE PB2B2.05-RELATED"/>
    <property type="match status" value="1"/>
</dbReference>